<dbReference type="SUPFAM" id="SSF52374">
    <property type="entry name" value="Nucleotidylyl transferase"/>
    <property type="match status" value="1"/>
</dbReference>
<evidence type="ECO:0000259" key="15">
    <source>
        <dbReference type="Pfam" id="PF10458"/>
    </source>
</evidence>
<feature type="domain" description="Valyl-tRNA synthetase tRNA-binding arm" evidence="15">
    <location>
        <begin position="823"/>
        <end position="884"/>
    </location>
</feature>
<dbReference type="InterPro" id="IPR013155">
    <property type="entry name" value="M/V/L/I-tRNA-synth_anticd-bd"/>
</dbReference>
<evidence type="ECO:0000256" key="4">
    <source>
        <dbReference type="ARBA" id="ARBA00022598"/>
    </source>
</evidence>
<dbReference type="PRINTS" id="PR00986">
    <property type="entry name" value="TRNASYNTHVAL"/>
</dbReference>
<comment type="subcellular location">
    <subcellularLocation>
        <location evidence="1 12">Cytoplasm</location>
    </subcellularLocation>
</comment>
<dbReference type="CDD" id="cd00817">
    <property type="entry name" value="ValRS_core"/>
    <property type="match status" value="1"/>
</dbReference>
<evidence type="ECO:0000256" key="10">
    <source>
        <dbReference type="ARBA" id="ARBA00047552"/>
    </source>
</evidence>
<dbReference type="EMBL" id="CP024700">
    <property type="protein sequence ID" value="ATV61468.1"/>
    <property type="molecule type" value="Genomic_DNA"/>
</dbReference>
<dbReference type="Pfam" id="PF00133">
    <property type="entry name" value="tRNA-synt_1"/>
    <property type="match status" value="1"/>
</dbReference>
<keyword evidence="6 12" id="KW-0067">ATP-binding</keyword>
<dbReference type="Gene3D" id="3.40.50.620">
    <property type="entry name" value="HUPs"/>
    <property type="match status" value="2"/>
</dbReference>
<dbReference type="InterPro" id="IPR014729">
    <property type="entry name" value="Rossmann-like_a/b/a_fold"/>
</dbReference>
<dbReference type="PANTHER" id="PTHR11946">
    <property type="entry name" value="VALYL-TRNA SYNTHETASES"/>
    <property type="match status" value="1"/>
</dbReference>
<dbReference type="GO" id="GO:0002161">
    <property type="term" value="F:aminoacyl-tRNA deacylase activity"/>
    <property type="evidence" value="ECO:0007669"/>
    <property type="project" value="InterPro"/>
</dbReference>
<dbReference type="InterPro" id="IPR010978">
    <property type="entry name" value="tRNA-bd_arm"/>
</dbReference>
<dbReference type="InterPro" id="IPR019499">
    <property type="entry name" value="Val-tRNA_synth_tRNA-bd"/>
</dbReference>
<dbReference type="FunFam" id="3.90.740.10:FF:000005">
    <property type="entry name" value="Valine--tRNA ligase, mitochondrial"/>
    <property type="match status" value="1"/>
</dbReference>
<dbReference type="FunFam" id="3.40.50.620:FF:000078">
    <property type="entry name" value="Valine--tRNA ligase, mitochondrial"/>
    <property type="match status" value="1"/>
</dbReference>
<feature type="binding site" evidence="12">
    <location>
        <position position="531"/>
    </location>
    <ligand>
        <name>ATP</name>
        <dbReference type="ChEBI" id="CHEBI:30616"/>
    </ligand>
</feature>
<dbReference type="Pfam" id="PF10458">
    <property type="entry name" value="Val_tRNA-synt_C"/>
    <property type="match status" value="1"/>
</dbReference>
<keyword evidence="4 12" id="KW-0436">Ligase</keyword>
<comment type="similarity">
    <text evidence="11 12">Belongs to the class-I aminoacyl-tRNA synthetase family. ValS type 1 subfamily.</text>
</comment>
<feature type="domain" description="Aminoacyl-tRNA synthetase class Ia" evidence="13">
    <location>
        <begin position="16"/>
        <end position="568"/>
    </location>
</feature>
<name>A0AAD0AL98_9FUSO</name>
<evidence type="ECO:0000256" key="6">
    <source>
        <dbReference type="ARBA" id="ARBA00022840"/>
    </source>
</evidence>
<organism evidence="16 17">
    <name type="scientific">Fusobacterium pseudoperiodonticum</name>
    <dbReference type="NCBI Taxonomy" id="2663009"/>
    <lineage>
        <taxon>Bacteria</taxon>
        <taxon>Fusobacteriati</taxon>
        <taxon>Fusobacteriota</taxon>
        <taxon>Fusobacteriia</taxon>
        <taxon>Fusobacteriales</taxon>
        <taxon>Fusobacteriaceae</taxon>
        <taxon>Fusobacterium</taxon>
    </lineage>
</organism>
<evidence type="ECO:0000256" key="8">
    <source>
        <dbReference type="ARBA" id="ARBA00023054"/>
    </source>
</evidence>
<gene>
    <name evidence="12" type="primary">valS</name>
    <name evidence="16" type="ORF">CTM74_06345</name>
</gene>
<feature type="short sequence motif" description="'KMSKS' region" evidence="12">
    <location>
        <begin position="528"/>
        <end position="532"/>
    </location>
</feature>
<feature type="short sequence motif" description="'HIGH' region" evidence="12">
    <location>
        <begin position="45"/>
        <end position="55"/>
    </location>
</feature>
<evidence type="ECO:0000256" key="2">
    <source>
        <dbReference type="ARBA" id="ARBA00011245"/>
    </source>
</evidence>
<accession>A0AAD0AL98</accession>
<dbReference type="Pfam" id="PF08264">
    <property type="entry name" value="Anticodon_1"/>
    <property type="match status" value="1"/>
</dbReference>
<dbReference type="InterPro" id="IPR002300">
    <property type="entry name" value="aa-tRNA-synth_Ia"/>
</dbReference>
<dbReference type="InterPro" id="IPR037118">
    <property type="entry name" value="Val-tRNA_synth_C_sf"/>
</dbReference>
<evidence type="ECO:0000256" key="12">
    <source>
        <dbReference type="HAMAP-Rule" id="MF_02004"/>
    </source>
</evidence>
<dbReference type="InterPro" id="IPR033705">
    <property type="entry name" value="Anticodon_Ia_Val"/>
</dbReference>
<dbReference type="NCBIfam" id="TIGR00422">
    <property type="entry name" value="valS"/>
    <property type="match status" value="1"/>
</dbReference>
<dbReference type="CDD" id="cd07962">
    <property type="entry name" value="Anticodon_Ia_Val"/>
    <property type="match status" value="1"/>
</dbReference>
<dbReference type="GO" id="GO:0005524">
    <property type="term" value="F:ATP binding"/>
    <property type="evidence" value="ECO:0007669"/>
    <property type="project" value="UniProtKB-UniRule"/>
</dbReference>
<keyword evidence="17" id="KW-1185">Reference proteome</keyword>
<dbReference type="Gene3D" id="1.10.287.380">
    <property type="entry name" value="Valyl-tRNA synthetase, C-terminal domain"/>
    <property type="match status" value="1"/>
</dbReference>
<keyword evidence="5 12" id="KW-0547">Nucleotide-binding</keyword>
<evidence type="ECO:0000256" key="9">
    <source>
        <dbReference type="ARBA" id="ARBA00023146"/>
    </source>
</evidence>
<dbReference type="GO" id="GO:0004832">
    <property type="term" value="F:valine-tRNA ligase activity"/>
    <property type="evidence" value="ECO:0007669"/>
    <property type="project" value="UniProtKB-UniRule"/>
</dbReference>
<sequence>MNELDKNYSPNEIEEKWYKTWEESKFFAASLSSEKENYSIVIPPPNVTGILHMGHVLNNSIQDTLIRYNRMRGKNTLWMPGCDHAGIATQNKVERKLAEEGLKKEDIGREKFLEMTWDWKEKYGGIITQQLRKLGASLDWDRERFTMDEGLSYAVRKIFNDLYHDGLIYQGEYMVNWCPSCGTALADDEVDHEEKDGHLWQIKYPVKDSDEYIIIATSRPETMLADVAVAVHPEDERYKHLIGKTLILPLVNREIPVIADEYVDKEFGTGALKITPAHDPNDYNLGKKYNLPVINMLTPDGKIVNDYSKYAGLDRFEARKKIVEDLKEQGFFIKTEHLHHAVGQCYRCQTVIEPRVSPQWFVKMKPLAEKALEVVRNGEIKILPKRMEKIYYNWLENIRDWCISRQIWWGHRIPAWYGPDRHVFVAMDEAEAKEQAKKHYGHDVELSQEEDVLDTWFSSALWPFSTMGWPEKTKELDLFYPTNTLVTGADIIFFWVARMIMFGMYELKKIPFKNVFFHGIVRDEIGRKMSKSLGNSPDPLDLIKEFGVDAIRFSMIYNTSQGQDVHFSTDLLGMGRNFANKIWNAARFVIMNLEGFDVKSVDKTKLDYELVDKWIISRLNETAKEVEDCLEKFELDNAAKAVYEFLRGDFCDWYVEIAKIRLYNDDEDKKISKLTAQYMLWTILEQGLRLLHPFMPFITEEIWQKIKVDGETIMLQQYPVADNNLIDVKIEKSFEYIKEVVSSLRNIRAEKGISPAKPAKVVVSTSNSEELETLEKNELFIKKLANLEELTCGANLEAPAQSSLRVAGNSSVYMILTGLLNNEAEIKKINEQLAKLEKELEPVNRKLSDEKFTSKAPQHIIDRELRIQKEYLDKIEKLKESLKSFEE</sequence>
<dbReference type="SUPFAM" id="SSF50677">
    <property type="entry name" value="ValRS/IleRS/LeuRS editing domain"/>
    <property type="match status" value="1"/>
</dbReference>
<dbReference type="SUPFAM" id="SSF46589">
    <property type="entry name" value="tRNA-binding arm"/>
    <property type="match status" value="1"/>
</dbReference>
<dbReference type="GO" id="GO:0006438">
    <property type="term" value="P:valyl-tRNA aminoacylation"/>
    <property type="evidence" value="ECO:0007669"/>
    <property type="project" value="UniProtKB-UniRule"/>
</dbReference>
<proteinExistence type="inferred from homology"/>
<protein>
    <recommendedName>
        <fullName evidence="12">Valine--tRNA ligase</fullName>
        <ecNumber evidence="12">6.1.1.9</ecNumber>
    </recommendedName>
    <alternativeName>
        <fullName evidence="12">Valyl-tRNA synthetase</fullName>
        <shortName evidence="12">ValRS</shortName>
    </alternativeName>
</protein>
<dbReference type="PROSITE" id="PS00178">
    <property type="entry name" value="AA_TRNA_LIGASE_I"/>
    <property type="match status" value="1"/>
</dbReference>
<evidence type="ECO:0000259" key="14">
    <source>
        <dbReference type="Pfam" id="PF08264"/>
    </source>
</evidence>
<evidence type="ECO:0000313" key="16">
    <source>
        <dbReference type="EMBL" id="ATV61468.1"/>
    </source>
</evidence>
<dbReference type="GO" id="GO:0005829">
    <property type="term" value="C:cytosol"/>
    <property type="evidence" value="ECO:0007669"/>
    <property type="project" value="TreeGrafter"/>
</dbReference>
<dbReference type="Gene3D" id="1.10.730.10">
    <property type="entry name" value="Isoleucyl-tRNA Synthetase, Domain 1"/>
    <property type="match status" value="1"/>
</dbReference>
<evidence type="ECO:0000256" key="1">
    <source>
        <dbReference type="ARBA" id="ARBA00004496"/>
    </source>
</evidence>
<dbReference type="FunFam" id="1.10.287.380:FF:000001">
    <property type="entry name" value="Valine--tRNA ligase"/>
    <property type="match status" value="1"/>
</dbReference>
<feature type="domain" description="Methionyl/Valyl/Leucyl/Isoleucyl-tRNA synthetase anticodon-binding" evidence="14">
    <location>
        <begin position="612"/>
        <end position="762"/>
    </location>
</feature>
<dbReference type="InterPro" id="IPR009008">
    <property type="entry name" value="Val/Leu/Ile-tRNA-synth_edit"/>
</dbReference>
<evidence type="ECO:0000313" key="17">
    <source>
        <dbReference type="Proteomes" id="UP000228552"/>
    </source>
</evidence>
<comment type="catalytic activity">
    <reaction evidence="10 12">
        <text>tRNA(Val) + L-valine + ATP = L-valyl-tRNA(Val) + AMP + diphosphate</text>
        <dbReference type="Rhea" id="RHEA:10704"/>
        <dbReference type="Rhea" id="RHEA-COMP:9672"/>
        <dbReference type="Rhea" id="RHEA-COMP:9708"/>
        <dbReference type="ChEBI" id="CHEBI:30616"/>
        <dbReference type="ChEBI" id="CHEBI:33019"/>
        <dbReference type="ChEBI" id="CHEBI:57762"/>
        <dbReference type="ChEBI" id="CHEBI:78442"/>
        <dbReference type="ChEBI" id="CHEBI:78537"/>
        <dbReference type="ChEBI" id="CHEBI:456215"/>
        <dbReference type="EC" id="6.1.1.9"/>
    </reaction>
</comment>
<dbReference type="FunFam" id="3.40.50.620:FF:000032">
    <property type="entry name" value="Valine--tRNA ligase"/>
    <property type="match status" value="1"/>
</dbReference>
<feature type="coiled-coil region" evidence="12">
    <location>
        <begin position="819"/>
        <end position="846"/>
    </location>
</feature>
<dbReference type="EC" id="6.1.1.9" evidence="12"/>
<comment type="domain">
    <text evidence="12">The C-terminal coiled-coil domain is crucial for aminoacylation activity.</text>
</comment>
<comment type="subunit">
    <text evidence="2 12">Monomer.</text>
</comment>
<dbReference type="FunFam" id="1.10.730.10:FF:000014">
    <property type="entry name" value="Valine--tRNA ligase"/>
    <property type="match status" value="1"/>
</dbReference>
<evidence type="ECO:0000259" key="13">
    <source>
        <dbReference type="Pfam" id="PF00133"/>
    </source>
</evidence>
<dbReference type="InterPro" id="IPR001412">
    <property type="entry name" value="aa-tRNA-synth_I_CS"/>
</dbReference>
<dbReference type="Proteomes" id="UP000228552">
    <property type="component" value="Chromosome"/>
</dbReference>
<evidence type="ECO:0000256" key="11">
    <source>
        <dbReference type="ARBA" id="ARBA00060830"/>
    </source>
</evidence>
<dbReference type="RefSeq" id="WP_099987496.1">
    <property type="nucleotide sequence ID" value="NZ_CP024700.1"/>
</dbReference>
<dbReference type="HAMAP" id="MF_02004">
    <property type="entry name" value="Val_tRNA_synth_type1"/>
    <property type="match status" value="1"/>
</dbReference>
<evidence type="ECO:0000256" key="3">
    <source>
        <dbReference type="ARBA" id="ARBA00022490"/>
    </source>
</evidence>
<dbReference type="AlphaFoldDB" id="A0AAD0AL98"/>
<dbReference type="InterPro" id="IPR009080">
    <property type="entry name" value="tRNAsynth_Ia_anticodon-bd"/>
</dbReference>
<keyword evidence="8 12" id="KW-0175">Coiled coil</keyword>
<dbReference type="PANTHER" id="PTHR11946:SF93">
    <property type="entry name" value="VALINE--TRNA LIGASE, CHLOROPLASTIC_MITOCHONDRIAL 2"/>
    <property type="match status" value="1"/>
</dbReference>
<dbReference type="Gene3D" id="3.90.740.10">
    <property type="entry name" value="Valyl/Leucyl/Isoleucyl-tRNA synthetase, editing domain"/>
    <property type="match status" value="1"/>
</dbReference>
<evidence type="ECO:0000256" key="5">
    <source>
        <dbReference type="ARBA" id="ARBA00022741"/>
    </source>
</evidence>
<dbReference type="NCBIfam" id="NF004349">
    <property type="entry name" value="PRK05729.1"/>
    <property type="match status" value="1"/>
</dbReference>
<dbReference type="SUPFAM" id="SSF47323">
    <property type="entry name" value="Anticodon-binding domain of a subclass of class I aminoacyl-tRNA synthetases"/>
    <property type="match status" value="1"/>
</dbReference>
<comment type="function">
    <text evidence="12">Catalyzes the attachment of valine to tRNA(Val). As ValRS can inadvertently accommodate and process structurally similar amino acids such as threonine, to avoid such errors, it has a 'posttransfer' editing activity that hydrolyzes mischarged Thr-tRNA(Val) in a tRNA-dependent manner.</text>
</comment>
<keyword evidence="3 12" id="KW-0963">Cytoplasm</keyword>
<reference evidence="16 17" key="1">
    <citation type="submission" date="2017-11" db="EMBL/GenBank/DDBJ databases">
        <title>Genome sequencing of Fusobacterium periodonticum KCOM 1263.</title>
        <authorList>
            <person name="Kook J.-K."/>
            <person name="Park S.-N."/>
            <person name="Lim Y.K."/>
        </authorList>
    </citation>
    <scope>NUCLEOTIDE SEQUENCE [LARGE SCALE GENOMIC DNA]</scope>
    <source>
        <strain evidence="16 17">KCOM 1263</strain>
    </source>
</reference>
<keyword evidence="9 12" id="KW-0030">Aminoacyl-tRNA synthetase</keyword>
<comment type="domain">
    <text evidence="12">ValRS has two distinct active sites: one for aminoacylation and one for editing. The misactivated threonine is translocated from the active site to the editing site.</text>
</comment>
<dbReference type="InterPro" id="IPR002303">
    <property type="entry name" value="Valyl-tRNA_ligase"/>
</dbReference>
<evidence type="ECO:0000256" key="7">
    <source>
        <dbReference type="ARBA" id="ARBA00022917"/>
    </source>
</evidence>
<keyword evidence="7 12" id="KW-0648">Protein biosynthesis</keyword>